<keyword evidence="4 9" id="KW-0812">Transmembrane</keyword>
<dbReference type="AlphaFoldDB" id="A0A1M6CEW1"/>
<dbReference type="CDD" id="cd01115">
    <property type="entry name" value="SLC13_permease"/>
    <property type="match status" value="1"/>
</dbReference>
<accession>A0A1M6CEW1</accession>
<feature type="transmembrane region" description="Helical" evidence="9">
    <location>
        <begin position="402"/>
        <end position="429"/>
    </location>
</feature>
<dbReference type="NCBIfam" id="TIGR00785">
    <property type="entry name" value="dass"/>
    <property type="match status" value="1"/>
</dbReference>
<dbReference type="PANTHER" id="PTHR10283">
    <property type="entry name" value="SOLUTE CARRIER FAMILY 13 MEMBER"/>
    <property type="match status" value="1"/>
</dbReference>
<gene>
    <name evidence="10" type="ORF">SAMN05421803_101675</name>
</gene>
<feature type="transmembrane region" description="Helical" evidence="9">
    <location>
        <begin position="338"/>
        <end position="358"/>
    </location>
</feature>
<dbReference type="EMBL" id="FQZK01000001">
    <property type="protein sequence ID" value="SHI59238.1"/>
    <property type="molecule type" value="Genomic_DNA"/>
</dbReference>
<proteinExistence type="inferred from homology"/>
<evidence type="ECO:0000256" key="7">
    <source>
        <dbReference type="ARBA" id="ARBA00031174"/>
    </source>
</evidence>
<evidence type="ECO:0000256" key="2">
    <source>
        <dbReference type="ARBA" id="ARBA00006772"/>
    </source>
</evidence>
<evidence type="ECO:0000256" key="6">
    <source>
        <dbReference type="ARBA" id="ARBA00023136"/>
    </source>
</evidence>
<feature type="region of interest" description="Disordered" evidence="8">
    <location>
        <begin position="1"/>
        <end position="27"/>
    </location>
</feature>
<feature type="transmembrane region" description="Helical" evidence="9">
    <location>
        <begin position="155"/>
        <end position="177"/>
    </location>
</feature>
<comment type="similarity">
    <text evidence="2">Belongs to the SLC13A/DASS transporter (TC 2.A.47) family. NADC subfamily.</text>
</comment>
<sequence>MSAPREERQEKQQETGPAQPGRDERTEGAFTRSRVIGLIAGPLVGLIIYLLMPDMPLPLAEGEDEAVLSANGRTVAAVTAFIAIWWATEAIPIPVTSLLPLVLFPVMLEGTPIGDVSSSYGSDTIFLFMGGFMLALAMQKWNLHKRIALTIVSKVGSNSAGLIGGFMIATGFITMWVSNTATAVMMLPVGLSVVTVLTQFRKGRTDANFATALMLGIAYASSIGSVATIIGTPPNVLMVGYLSEAHDITIGFGQWMLAGVPLAAVFLFLAWFVLIKVFPPEAKRVEGAQELIRTELTGLGAMSRGEKGVSLVFALAALSWIFIPVLARSEGIGGALPWLAGISDAGIAMTVAVVLFLVPIDRQGTRLLDWATAVGLPWGVLLLFGGGLAISGQFTASGLSTWIGGQVSVLAGIPLWVLILVVTALVLFLTELTSNTATAATFLPILGGVALGMGMDVMTLVVPVALAATMAFMLPVATPPNAIVFGSGYVRIGQMIRGGLWLNLIALVLILGAMYGLFSWAIGITL</sequence>
<feature type="transmembrane region" description="Helical" evidence="9">
    <location>
        <begin position="500"/>
        <end position="522"/>
    </location>
</feature>
<dbReference type="GO" id="GO:0008514">
    <property type="term" value="F:organic anion transmembrane transporter activity"/>
    <property type="evidence" value="ECO:0007669"/>
    <property type="project" value="UniProtKB-ARBA"/>
</dbReference>
<feature type="transmembrane region" description="Helical" evidence="9">
    <location>
        <begin position="436"/>
        <end position="454"/>
    </location>
</feature>
<dbReference type="Proteomes" id="UP000184452">
    <property type="component" value="Unassembled WGS sequence"/>
</dbReference>
<feature type="transmembrane region" description="Helical" evidence="9">
    <location>
        <begin position="460"/>
        <end position="479"/>
    </location>
</feature>
<dbReference type="PANTHER" id="PTHR10283:SF82">
    <property type="entry name" value="SOLUTE CARRIER FAMILY 13 MEMBER 2"/>
    <property type="match status" value="1"/>
</dbReference>
<feature type="transmembrane region" description="Helical" evidence="9">
    <location>
        <begin position="370"/>
        <end position="390"/>
    </location>
</feature>
<feature type="transmembrane region" description="Helical" evidence="9">
    <location>
        <begin position="35"/>
        <end position="52"/>
    </location>
</feature>
<feature type="transmembrane region" description="Helical" evidence="9">
    <location>
        <begin position="252"/>
        <end position="274"/>
    </location>
</feature>
<feature type="transmembrane region" description="Helical" evidence="9">
    <location>
        <begin position="183"/>
        <end position="200"/>
    </location>
</feature>
<evidence type="ECO:0000313" key="10">
    <source>
        <dbReference type="EMBL" id="SHI59238.1"/>
    </source>
</evidence>
<dbReference type="Pfam" id="PF00939">
    <property type="entry name" value="Na_sulph_symp"/>
    <property type="match status" value="1"/>
</dbReference>
<feature type="transmembrane region" description="Helical" evidence="9">
    <location>
        <begin position="308"/>
        <end position="326"/>
    </location>
</feature>
<keyword evidence="5 9" id="KW-1133">Transmembrane helix</keyword>
<evidence type="ECO:0000256" key="9">
    <source>
        <dbReference type="SAM" id="Phobius"/>
    </source>
</evidence>
<dbReference type="STRING" id="758803.SAMN05421803_101675"/>
<dbReference type="RefSeq" id="WP_073374705.1">
    <property type="nucleotide sequence ID" value="NZ_FQZK01000001.1"/>
</dbReference>
<protein>
    <recommendedName>
        <fullName evidence="3">Sodium-dependent dicarboxylate transporter SdcS</fullName>
    </recommendedName>
    <alternativeName>
        <fullName evidence="7">Na(+)/dicarboxylate symporter</fullName>
    </alternativeName>
</protein>
<name>A0A1M6CEW1_9ACTN</name>
<evidence type="ECO:0000256" key="1">
    <source>
        <dbReference type="ARBA" id="ARBA00004141"/>
    </source>
</evidence>
<feature type="compositionally biased region" description="Basic and acidic residues" evidence="8">
    <location>
        <begin position="1"/>
        <end position="13"/>
    </location>
</feature>
<feature type="transmembrane region" description="Helical" evidence="9">
    <location>
        <begin position="212"/>
        <end position="232"/>
    </location>
</feature>
<evidence type="ECO:0000256" key="3">
    <source>
        <dbReference type="ARBA" id="ARBA00020150"/>
    </source>
</evidence>
<evidence type="ECO:0000256" key="8">
    <source>
        <dbReference type="SAM" id="MobiDB-lite"/>
    </source>
</evidence>
<evidence type="ECO:0000256" key="5">
    <source>
        <dbReference type="ARBA" id="ARBA00022989"/>
    </source>
</evidence>
<dbReference type="GO" id="GO:1905039">
    <property type="term" value="P:carboxylic acid transmembrane transport"/>
    <property type="evidence" value="ECO:0007669"/>
    <property type="project" value="UniProtKB-ARBA"/>
</dbReference>
<reference evidence="10 11" key="1">
    <citation type="submission" date="2016-11" db="EMBL/GenBank/DDBJ databases">
        <authorList>
            <person name="Jaros S."/>
            <person name="Januszkiewicz K."/>
            <person name="Wedrychowicz H."/>
        </authorList>
    </citation>
    <scope>NUCLEOTIDE SEQUENCE [LARGE SCALE GENOMIC DNA]</scope>
    <source>
        <strain evidence="10 11">CGMCC 4.5723</strain>
    </source>
</reference>
<keyword evidence="11" id="KW-1185">Reference proteome</keyword>
<feature type="transmembrane region" description="Helical" evidence="9">
    <location>
        <begin position="125"/>
        <end position="143"/>
    </location>
</feature>
<evidence type="ECO:0000256" key="4">
    <source>
        <dbReference type="ARBA" id="ARBA00022692"/>
    </source>
</evidence>
<organism evidence="10 11">
    <name type="scientific">Nocardiopsis flavescens</name>
    <dbReference type="NCBI Taxonomy" id="758803"/>
    <lineage>
        <taxon>Bacteria</taxon>
        <taxon>Bacillati</taxon>
        <taxon>Actinomycetota</taxon>
        <taxon>Actinomycetes</taxon>
        <taxon>Streptosporangiales</taxon>
        <taxon>Nocardiopsidaceae</taxon>
        <taxon>Nocardiopsis</taxon>
    </lineage>
</organism>
<keyword evidence="6 9" id="KW-0472">Membrane</keyword>
<comment type="subcellular location">
    <subcellularLocation>
        <location evidence="1">Membrane</location>
        <topology evidence="1">Multi-pass membrane protein</topology>
    </subcellularLocation>
</comment>
<evidence type="ECO:0000313" key="11">
    <source>
        <dbReference type="Proteomes" id="UP000184452"/>
    </source>
</evidence>
<dbReference type="OrthoDB" id="9766267at2"/>
<dbReference type="GO" id="GO:0005886">
    <property type="term" value="C:plasma membrane"/>
    <property type="evidence" value="ECO:0007669"/>
    <property type="project" value="TreeGrafter"/>
</dbReference>
<dbReference type="InterPro" id="IPR001898">
    <property type="entry name" value="SLC13A/DASS"/>
</dbReference>